<sequence>MRRLKGLGPLPISAFIPCRDSCHDRPGTRQGAVTAMRTGDVNSRHEDVSALIPLPAASKVEMNCSGTGCSTGSASSASAPPGSGTTTTLSAEHLAVTTWKLGHRPHAAAFAAGLLAALPSFGRCWSITGKPSPATASASILSCCTHCSRRASAAEVTAPIASATGASSGPSSEGSGFCGRKGGGEVVEMVVGAVDGAAGRAGPDSCEHSVA</sequence>
<proteinExistence type="predicted"/>
<dbReference type="EMBL" id="PGGS01000026">
    <property type="protein sequence ID" value="PNH11587.1"/>
    <property type="molecule type" value="Genomic_DNA"/>
</dbReference>
<reference evidence="1 2" key="1">
    <citation type="journal article" date="2017" name="Mol. Biol. Evol.">
        <title>The 4-celled Tetrabaena socialis nuclear genome reveals the essential components for genetic control of cell number at the origin of multicellularity in the volvocine lineage.</title>
        <authorList>
            <person name="Featherston J."/>
            <person name="Arakaki Y."/>
            <person name="Hanschen E.R."/>
            <person name="Ferris P.J."/>
            <person name="Michod R.E."/>
            <person name="Olson B.J.S.C."/>
            <person name="Nozaki H."/>
            <person name="Durand P.M."/>
        </authorList>
    </citation>
    <scope>NUCLEOTIDE SEQUENCE [LARGE SCALE GENOMIC DNA]</scope>
    <source>
        <strain evidence="1 2">NIES-571</strain>
    </source>
</reference>
<dbReference type="Proteomes" id="UP000236333">
    <property type="component" value="Unassembled WGS sequence"/>
</dbReference>
<keyword evidence="2" id="KW-1185">Reference proteome</keyword>
<comment type="caution">
    <text evidence="1">The sequence shown here is derived from an EMBL/GenBank/DDBJ whole genome shotgun (WGS) entry which is preliminary data.</text>
</comment>
<evidence type="ECO:0000313" key="1">
    <source>
        <dbReference type="EMBL" id="PNH11587.1"/>
    </source>
</evidence>
<dbReference type="AlphaFoldDB" id="A0A2J8AGE5"/>
<gene>
    <name evidence="1" type="ORF">TSOC_001559</name>
</gene>
<accession>A0A2J8AGE5</accession>
<protein>
    <submittedName>
        <fullName evidence="1">Uncharacterized protein</fullName>
    </submittedName>
</protein>
<evidence type="ECO:0000313" key="2">
    <source>
        <dbReference type="Proteomes" id="UP000236333"/>
    </source>
</evidence>
<name>A0A2J8AGE5_9CHLO</name>
<organism evidence="1 2">
    <name type="scientific">Tetrabaena socialis</name>
    <dbReference type="NCBI Taxonomy" id="47790"/>
    <lineage>
        <taxon>Eukaryota</taxon>
        <taxon>Viridiplantae</taxon>
        <taxon>Chlorophyta</taxon>
        <taxon>core chlorophytes</taxon>
        <taxon>Chlorophyceae</taxon>
        <taxon>CS clade</taxon>
        <taxon>Chlamydomonadales</taxon>
        <taxon>Tetrabaenaceae</taxon>
        <taxon>Tetrabaena</taxon>
    </lineage>
</organism>